<evidence type="ECO:0000313" key="2">
    <source>
        <dbReference type="WBParaSite" id="PS1159_v2.g20915.t1"/>
    </source>
</evidence>
<reference evidence="2" key="1">
    <citation type="submission" date="2022-11" db="UniProtKB">
        <authorList>
            <consortium name="WormBaseParasite"/>
        </authorList>
    </citation>
    <scope>IDENTIFICATION</scope>
</reference>
<evidence type="ECO:0000313" key="1">
    <source>
        <dbReference type="Proteomes" id="UP000887580"/>
    </source>
</evidence>
<protein>
    <submittedName>
        <fullName evidence="2">NADAR domain-containing protein</fullName>
    </submittedName>
</protein>
<dbReference type="Proteomes" id="UP000887580">
    <property type="component" value="Unplaced"/>
</dbReference>
<sequence length="115" mass="13141">MFEGAEAVYNATFEKFNQNPELKKKLLDTGNMIIVQCYDKDNILGCGCSKKELNEWFEQNHGKVIKVPIGSQIHSEKARRIGKGRNLLGYICMSIREQFRQDEADLNAFKALSLL</sequence>
<accession>A0AC35FUL2</accession>
<proteinExistence type="predicted"/>
<organism evidence="1 2">
    <name type="scientific">Panagrolaimus sp. PS1159</name>
    <dbReference type="NCBI Taxonomy" id="55785"/>
    <lineage>
        <taxon>Eukaryota</taxon>
        <taxon>Metazoa</taxon>
        <taxon>Ecdysozoa</taxon>
        <taxon>Nematoda</taxon>
        <taxon>Chromadorea</taxon>
        <taxon>Rhabditida</taxon>
        <taxon>Tylenchina</taxon>
        <taxon>Panagrolaimomorpha</taxon>
        <taxon>Panagrolaimoidea</taxon>
        <taxon>Panagrolaimidae</taxon>
        <taxon>Panagrolaimus</taxon>
    </lineage>
</organism>
<name>A0AC35FUL2_9BILA</name>
<dbReference type="WBParaSite" id="PS1159_v2.g20915.t1">
    <property type="protein sequence ID" value="PS1159_v2.g20915.t1"/>
    <property type="gene ID" value="PS1159_v2.g20915"/>
</dbReference>